<reference evidence="2 3" key="1">
    <citation type="submission" date="2018-03" db="EMBL/GenBank/DDBJ databases">
        <title>Draft genome sequence of Rohu Carp (Labeo rohita).</title>
        <authorList>
            <person name="Das P."/>
            <person name="Kushwaha B."/>
            <person name="Joshi C.G."/>
            <person name="Kumar D."/>
            <person name="Nagpure N.S."/>
            <person name="Sahoo L."/>
            <person name="Das S.P."/>
            <person name="Bit A."/>
            <person name="Patnaik S."/>
            <person name="Meher P.K."/>
            <person name="Jayasankar P."/>
            <person name="Koringa P.G."/>
            <person name="Patel N.V."/>
            <person name="Hinsu A.T."/>
            <person name="Kumar R."/>
            <person name="Pandey M."/>
            <person name="Agarwal S."/>
            <person name="Srivastava S."/>
            <person name="Singh M."/>
            <person name="Iquebal M.A."/>
            <person name="Jaiswal S."/>
            <person name="Angadi U.B."/>
            <person name="Kumar N."/>
            <person name="Raza M."/>
            <person name="Shah T.M."/>
            <person name="Rai A."/>
            <person name="Jena J.K."/>
        </authorList>
    </citation>
    <scope>NUCLEOTIDE SEQUENCE [LARGE SCALE GENOMIC DNA]</scope>
    <source>
        <strain evidence="2">DASCIFA01</strain>
        <tissue evidence="2">Testis</tissue>
    </source>
</reference>
<feature type="region of interest" description="Disordered" evidence="1">
    <location>
        <begin position="1"/>
        <end position="82"/>
    </location>
</feature>
<organism evidence="2 3">
    <name type="scientific">Labeo rohita</name>
    <name type="common">Indian major carp</name>
    <name type="synonym">Cyprinus rohita</name>
    <dbReference type="NCBI Taxonomy" id="84645"/>
    <lineage>
        <taxon>Eukaryota</taxon>
        <taxon>Metazoa</taxon>
        <taxon>Chordata</taxon>
        <taxon>Craniata</taxon>
        <taxon>Vertebrata</taxon>
        <taxon>Euteleostomi</taxon>
        <taxon>Actinopterygii</taxon>
        <taxon>Neopterygii</taxon>
        <taxon>Teleostei</taxon>
        <taxon>Ostariophysi</taxon>
        <taxon>Cypriniformes</taxon>
        <taxon>Cyprinidae</taxon>
        <taxon>Labeoninae</taxon>
        <taxon>Labeonini</taxon>
        <taxon>Labeo</taxon>
    </lineage>
</organism>
<comment type="caution">
    <text evidence="2">The sequence shown here is derived from an EMBL/GenBank/DDBJ whole genome shotgun (WGS) entry which is preliminary data.</text>
</comment>
<dbReference type="Proteomes" id="UP000290572">
    <property type="component" value="Unassembled WGS sequence"/>
</dbReference>
<protein>
    <submittedName>
        <fullName evidence="2">Uncharacterized protein</fullName>
    </submittedName>
</protein>
<evidence type="ECO:0000256" key="1">
    <source>
        <dbReference type="SAM" id="MobiDB-lite"/>
    </source>
</evidence>
<name>A0A498MM61_LABRO</name>
<evidence type="ECO:0000313" key="2">
    <source>
        <dbReference type="EMBL" id="RXN20903.1"/>
    </source>
</evidence>
<sequence>MRQEEKRQGKKRKGEEKKREKARQGETKREERHKDFRKEESQGDDEKRYFGAMEDISSDKFHTSTKLDKRENAENRRFSLVS</sequence>
<keyword evidence="3" id="KW-1185">Reference proteome</keyword>
<dbReference type="EMBL" id="QBIY01012628">
    <property type="protein sequence ID" value="RXN20903.1"/>
    <property type="molecule type" value="Genomic_DNA"/>
</dbReference>
<accession>A0A498MM61</accession>
<dbReference type="AlphaFoldDB" id="A0A498MM61"/>
<gene>
    <name evidence="2" type="ORF">ROHU_024625</name>
</gene>
<proteinExistence type="predicted"/>
<feature type="compositionally biased region" description="Basic and acidic residues" evidence="1">
    <location>
        <begin position="57"/>
        <end position="82"/>
    </location>
</feature>
<evidence type="ECO:0000313" key="3">
    <source>
        <dbReference type="Proteomes" id="UP000290572"/>
    </source>
</evidence>
<feature type="compositionally biased region" description="Basic and acidic residues" evidence="1">
    <location>
        <begin position="1"/>
        <end position="49"/>
    </location>
</feature>